<proteinExistence type="predicted"/>
<dbReference type="Proteomes" id="UP001732700">
    <property type="component" value="Chromosome 4A"/>
</dbReference>
<keyword evidence="2" id="KW-1185">Reference proteome</keyword>
<sequence>MLPKQNQLRIAIPPLSYCYTHFFSNPLYNALGDALTRGVMCKPRQRKGRARESLPSSPSSPARLRPCGTRRPEMAKKGVSYVTGAELVSMVRDPKVAIIDVRDGERICDAHIAGSHHYASDGFAERLPEIAEATRGKETLVFHCALSQVRGPTCARMFSDYLSEAKEDSGIKSITVLERGFNGWELSGRPVCRCKGVCS</sequence>
<organism evidence="1 2">
    <name type="scientific">Avena sativa</name>
    <name type="common">Oat</name>
    <dbReference type="NCBI Taxonomy" id="4498"/>
    <lineage>
        <taxon>Eukaryota</taxon>
        <taxon>Viridiplantae</taxon>
        <taxon>Streptophyta</taxon>
        <taxon>Embryophyta</taxon>
        <taxon>Tracheophyta</taxon>
        <taxon>Spermatophyta</taxon>
        <taxon>Magnoliopsida</taxon>
        <taxon>Liliopsida</taxon>
        <taxon>Poales</taxon>
        <taxon>Poaceae</taxon>
        <taxon>BOP clade</taxon>
        <taxon>Pooideae</taxon>
        <taxon>Poodae</taxon>
        <taxon>Poeae</taxon>
        <taxon>Poeae Chloroplast Group 1 (Aveneae type)</taxon>
        <taxon>Aveninae</taxon>
        <taxon>Avena</taxon>
    </lineage>
</organism>
<reference evidence="1" key="1">
    <citation type="submission" date="2021-05" db="EMBL/GenBank/DDBJ databases">
        <authorList>
            <person name="Scholz U."/>
            <person name="Mascher M."/>
            <person name="Fiebig A."/>
        </authorList>
    </citation>
    <scope>NUCLEOTIDE SEQUENCE [LARGE SCALE GENOMIC DNA]</scope>
</reference>
<reference evidence="1" key="2">
    <citation type="submission" date="2025-09" db="UniProtKB">
        <authorList>
            <consortium name="EnsemblPlants"/>
        </authorList>
    </citation>
    <scope>IDENTIFICATION</scope>
</reference>
<evidence type="ECO:0000313" key="2">
    <source>
        <dbReference type="Proteomes" id="UP001732700"/>
    </source>
</evidence>
<accession>A0ACD5WID9</accession>
<protein>
    <submittedName>
        <fullName evidence="1">Uncharacterized protein</fullName>
    </submittedName>
</protein>
<name>A0ACD5WID9_AVESA</name>
<evidence type="ECO:0000313" key="1">
    <source>
        <dbReference type="EnsemblPlants" id="AVESA.00010b.r2.4AG0630300.1.CDS"/>
    </source>
</evidence>
<dbReference type="EnsemblPlants" id="AVESA.00010b.r2.4AG0630300.1">
    <property type="protein sequence ID" value="AVESA.00010b.r2.4AG0630300.1.CDS"/>
    <property type="gene ID" value="AVESA.00010b.r2.4AG0630300"/>
</dbReference>